<feature type="region of interest" description="Disordered" evidence="1">
    <location>
        <begin position="234"/>
        <end position="293"/>
    </location>
</feature>
<reference evidence="2 3" key="1">
    <citation type="submission" date="2018-11" db="EMBL/GenBank/DDBJ databases">
        <title>Genome assembly of Steccherinum ochraceum LE-BIN_3174, the white-rot fungus of the Steccherinaceae family (The Residual Polyporoid clade, Polyporales, Basidiomycota).</title>
        <authorList>
            <person name="Fedorova T.V."/>
            <person name="Glazunova O.A."/>
            <person name="Landesman E.O."/>
            <person name="Moiseenko K.V."/>
            <person name="Psurtseva N.V."/>
            <person name="Savinova O.S."/>
            <person name="Shakhova N.V."/>
            <person name="Tyazhelova T.V."/>
            <person name="Vasina D.V."/>
        </authorList>
    </citation>
    <scope>NUCLEOTIDE SEQUENCE [LARGE SCALE GENOMIC DNA]</scope>
    <source>
        <strain evidence="2 3">LE-BIN_3174</strain>
    </source>
</reference>
<name>A0A4R0RTU3_9APHY</name>
<feature type="region of interest" description="Disordered" evidence="1">
    <location>
        <begin position="30"/>
        <end position="52"/>
    </location>
</feature>
<sequence length="451" mass="50377">MATAYIVSSNASALSGGIARKKKRSKLLEMRARQAAEAKEREEEERARREAEDITAHIEDVSLEDEFLSPLLSSTSKLDNVFDTPCPTALVQQPSLQSLLSTLSPPLVPCTLDSSPPEDITFRAATPEPPSPPPPFRTVRADLLQQIHLDVMTGGSFSDANIHLYSRRSRTGAPYAPRVLALNRRILGAASPEFEDYVFAEGTPIEVDDYLDDSDLEDEAEDDADLPALTMASLPDSSFDYQEPQTPTEEDITTRLGDADLMTDDEDDHIPQMSGMSTPARRSATRQSSPDEPRILDGAYKTWQAMSLYLYSDHIKFNPLRSHKPVTPPSLKPKSDTRSRQSPCSPKSMYRLAKRLRLEELREQAQAALESNLTEENIVDELFSDFTWRYPEILQIQTEIFSRHSTHPSVTTAMRRTFARIAQGKLPHSDVVLDSLFGKLTQPDRRESGSA</sequence>
<protein>
    <submittedName>
        <fullName evidence="2">Uncharacterized protein</fullName>
    </submittedName>
</protein>
<feature type="compositionally biased region" description="Polar residues" evidence="1">
    <location>
        <begin position="235"/>
        <end position="247"/>
    </location>
</feature>
<comment type="caution">
    <text evidence="2">The sequence shown here is derived from an EMBL/GenBank/DDBJ whole genome shotgun (WGS) entry which is preliminary data.</text>
</comment>
<accession>A0A4R0RTU3</accession>
<proteinExistence type="predicted"/>
<evidence type="ECO:0000313" key="3">
    <source>
        <dbReference type="Proteomes" id="UP000292702"/>
    </source>
</evidence>
<dbReference type="OrthoDB" id="6359816at2759"/>
<evidence type="ECO:0000256" key="1">
    <source>
        <dbReference type="SAM" id="MobiDB-lite"/>
    </source>
</evidence>
<dbReference type="EMBL" id="RWJN01000006">
    <property type="protein sequence ID" value="TCD71376.1"/>
    <property type="molecule type" value="Genomic_DNA"/>
</dbReference>
<dbReference type="InterPro" id="IPR011333">
    <property type="entry name" value="SKP1/BTB/POZ_sf"/>
</dbReference>
<dbReference type="Proteomes" id="UP000292702">
    <property type="component" value="Unassembled WGS sequence"/>
</dbReference>
<evidence type="ECO:0000313" key="2">
    <source>
        <dbReference type="EMBL" id="TCD71376.1"/>
    </source>
</evidence>
<dbReference type="STRING" id="92696.A0A4R0RTU3"/>
<organism evidence="2 3">
    <name type="scientific">Steccherinum ochraceum</name>
    <dbReference type="NCBI Taxonomy" id="92696"/>
    <lineage>
        <taxon>Eukaryota</taxon>
        <taxon>Fungi</taxon>
        <taxon>Dikarya</taxon>
        <taxon>Basidiomycota</taxon>
        <taxon>Agaricomycotina</taxon>
        <taxon>Agaricomycetes</taxon>
        <taxon>Polyporales</taxon>
        <taxon>Steccherinaceae</taxon>
        <taxon>Steccherinum</taxon>
    </lineage>
</organism>
<keyword evidence="3" id="KW-1185">Reference proteome</keyword>
<dbReference type="AlphaFoldDB" id="A0A4R0RTU3"/>
<gene>
    <name evidence="2" type="ORF">EIP91_010082</name>
</gene>
<dbReference type="Gene3D" id="3.30.710.10">
    <property type="entry name" value="Potassium Channel Kv1.1, Chain A"/>
    <property type="match status" value="1"/>
</dbReference>
<feature type="region of interest" description="Disordered" evidence="1">
    <location>
        <begin position="321"/>
        <end position="346"/>
    </location>
</feature>